<dbReference type="Pfam" id="PF00497">
    <property type="entry name" value="SBP_bac_3"/>
    <property type="match status" value="1"/>
</dbReference>
<feature type="domain" description="Solute-binding protein family 3/N-terminal" evidence="4">
    <location>
        <begin position="52"/>
        <end position="278"/>
    </location>
</feature>
<feature type="signal peptide" evidence="3">
    <location>
        <begin position="1"/>
        <end position="19"/>
    </location>
</feature>
<organism evidence="5 6">
    <name type="scientific">Enterococcus camelliae</name>
    <dbReference type="NCBI Taxonomy" id="453959"/>
    <lineage>
        <taxon>Bacteria</taxon>
        <taxon>Bacillati</taxon>
        <taxon>Bacillota</taxon>
        <taxon>Bacilli</taxon>
        <taxon>Lactobacillales</taxon>
        <taxon>Enterococcaceae</taxon>
        <taxon>Enterococcus</taxon>
    </lineage>
</organism>
<evidence type="ECO:0000256" key="1">
    <source>
        <dbReference type="ARBA" id="ARBA00022729"/>
    </source>
</evidence>
<dbReference type="SMART" id="SM00062">
    <property type="entry name" value="PBPb"/>
    <property type="match status" value="1"/>
</dbReference>
<dbReference type="PANTHER" id="PTHR35936">
    <property type="entry name" value="MEMBRANE-BOUND LYTIC MUREIN TRANSGLYCOSYLASE F"/>
    <property type="match status" value="1"/>
</dbReference>
<dbReference type="RefSeq" id="WP_379979578.1">
    <property type="nucleotide sequence ID" value="NZ_JBHUMO010000013.1"/>
</dbReference>
<dbReference type="EMBL" id="JBHUMO010000013">
    <property type="protein sequence ID" value="MFD2728307.1"/>
    <property type="molecule type" value="Genomic_DNA"/>
</dbReference>
<evidence type="ECO:0000313" key="6">
    <source>
        <dbReference type="Proteomes" id="UP001597427"/>
    </source>
</evidence>
<dbReference type="SUPFAM" id="SSF53850">
    <property type="entry name" value="Periplasmic binding protein-like II"/>
    <property type="match status" value="1"/>
</dbReference>
<name>A0ABW5TGR3_9ENTE</name>
<dbReference type="Proteomes" id="UP001597427">
    <property type="component" value="Unassembled WGS sequence"/>
</dbReference>
<evidence type="ECO:0000256" key="3">
    <source>
        <dbReference type="SAM" id="SignalP"/>
    </source>
</evidence>
<dbReference type="PANTHER" id="PTHR35936:SF17">
    <property type="entry name" value="ARGININE-BINDING EXTRACELLULAR PROTEIN ARTP"/>
    <property type="match status" value="1"/>
</dbReference>
<keyword evidence="6" id="KW-1185">Reference proteome</keyword>
<feature type="region of interest" description="Disordered" evidence="2">
    <location>
        <begin position="21"/>
        <end position="41"/>
    </location>
</feature>
<proteinExistence type="predicted"/>
<evidence type="ECO:0000313" key="5">
    <source>
        <dbReference type="EMBL" id="MFD2728307.1"/>
    </source>
</evidence>
<evidence type="ECO:0000259" key="4">
    <source>
        <dbReference type="SMART" id="SM00062"/>
    </source>
</evidence>
<dbReference type="InterPro" id="IPR001638">
    <property type="entry name" value="Solute-binding_3/MltF_N"/>
</dbReference>
<evidence type="ECO:0000256" key="2">
    <source>
        <dbReference type="SAM" id="MobiDB-lite"/>
    </source>
</evidence>
<protein>
    <submittedName>
        <fullName evidence="5">Transporter substrate-binding domain-containing protein</fullName>
    </submittedName>
</protein>
<dbReference type="PROSITE" id="PS51257">
    <property type="entry name" value="PROKAR_LIPOPROTEIN"/>
    <property type="match status" value="1"/>
</dbReference>
<sequence length="284" mass="30214">MKKGLLSLVGIASIFILGACGSSSKSGTSSSSGESKTTDAADQWSKIEKAGIIKVGTSADFAPFEFHAMVNGKDQIVGADIDMMNAIGKELGVKVEYVDMDFNAVLASLEQGQVDIAVSGISATDKRKKTFNFSVNYFSPEQLVVVNKANTNKYTTLDSLANKKVGAQKGSIQESIVKDQLPDSQIVSLAKVPNLMVELKQNSIDAAVVESAVAKSYVAQNDDLAIADAKLETSEGDAYAIALPKGSTKLTEKIDTILKKMIEDGTIKEYVQKNTDLANENASK</sequence>
<reference evidence="6" key="1">
    <citation type="journal article" date="2019" name="Int. J. Syst. Evol. Microbiol.">
        <title>The Global Catalogue of Microorganisms (GCM) 10K type strain sequencing project: providing services to taxonomists for standard genome sequencing and annotation.</title>
        <authorList>
            <consortium name="The Broad Institute Genomics Platform"/>
            <consortium name="The Broad Institute Genome Sequencing Center for Infectious Disease"/>
            <person name="Wu L."/>
            <person name="Ma J."/>
        </authorList>
    </citation>
    <scope>NUCLEOTIDE SEQUENCE [LARGE SCALE GENOMIC DNA]</scope>
    <source>
        <strain evidence="6">TISTR 932</strain>
    </source>
</reference>
<keyword evidence="1 3" id="KW-0732">Signal</keyword>
<dbReference type="Gene3D" id="3.40.190.10">
    <property type="entry name" value="Periplasmic binding protein-like II"/>
    <property type="match status" value="2"/>
</dbReference>
<comment type="caution">
    <text evidence="5">The sequence shown here is derived from an EMBL/GenBank/DDBJ whole genome shotgun (WGS) entry which is preliminary data.</text>
</comment>
<gene>
    <name evidence="5" type="ORF">ACFSR0_02500</name>
</gene>
<accession>A0ABW5TGR3</accession>
<feature type="chain" id="PRO_5046126632" evidence="3">
    <location>
        <begin position="20"/>
        <end position="284"/>
    </location>
</feature>
<feature type="compositionally biased region" description="Low complexity" evidence="2">
    <location>
        <begin position="21"/>
        <end position="35"/>
    </location>
</feature>